<keyword evidence="1" id="KW-0812">Transmembrane</keyword>
<reference evidence="2 3" key="1">
    <citation type="submission" date="2016-01" db="EMBL/GenBank/DDBJ databases">
        <title>Genome sequence of the yeast Holleya sinecauda.</title>
        <authorList>
            <person name="Dietrich F.S."/>
        </authorList>
    </citation>
    <scope>NUCLEOTIDE SEQUENCE [LARGE SCALE GENOMIC DNA]</scope>
    <source>
        <strain evidence="2 3">ATCC 58844</strain>
    </source>
</reference>
<dbReference type="InterPro" id="IPR052061">
    <property type="entry name" value="PTE-AB_protein"/>
</dbReference>
<dbReference type="RefSeq" id="XP_017988994.1">
    <property type="nucleotide sequence ID" value="XM_018133843.1"/>
</dbReference>
<dbReference type="OrthoDB" id="506431at2759"/>
<dbReference type="PANTHER" id="PTHR47260">
    <property type="entry name" value="UPF0644 PROTEIN PB2B4.06"/>
    <property type="match status" value="1"/>
</dbReference>
<name>A0A0X8HV67_9SACH</name>
<dbReference type="Gene3D" id="3.10.129.10">
    <property type="entry name" value="Hotdog Thioesterase"/>
    <property type="match status" value="1"/>
</dbReference>
<feature type="transmembrane region" description="Helical" evidence="1">
    <location>
        <begin position="38"/>
        <end position="58"/>
    </location>
</feature>
<keyword evidence="1" id="KW-1133">Transmembrane helix</keyword>
<accession>A0A0X8HV67</accession>
<keyword evidence="1" id="KW-0472">Membrane</keyword>
<dbReference type="GeneID" id="28725322"/>
<dbReference type="SUPFAM" id="SSF54637">
    <property type="entry name" value="Thioesterase/thiol ester dehydrase-isomerase"/>
    <property type="match status" value="1"/>
</dbReference>
<proteinExistence type="predicted"/>
<dbReference type="Proteomes" id="UP000243052">
    <property type="component" value="Chromosome vii"/>
</dbReference>
<dbReference type="EMBL" id="CP014247">
    <property type="protein sequence ID" value="AMD21998.1"/>
    <property type="molecule type" value="Genomic_DNA"/>
</dbReference>
<dbReference type="InterPro" id="IPR029069">
    <property type="entry name" value="HotDog_dom_sf"/>
</dbReference>
<evidence type="ECO:0000313" key="3">
    <source>
        <dbReference type="Proteomes" id="UP000243052"/>
    </source>
</evidence>
<evidence type="ECO:0000313" key="2">
    <source>
        <dbReference type="EMBL" id="AMD21998.1"/>
    </source>
</evidence>
<dbReference type="PANTHER" id="PTHR47260:SF1">
    <property type="entry name" value="UPF0644 PROTEIN PB2B4.06"/>
    <property type="match status" value="1"/>
</dbReference>
<keyword evidence="3" id="KW-1185">Reference proteome</keyword>
<evidence type="ECO:0000256" key="1">
    <source>
        <dbReference type="SAM" id="Phobius"/>
    </source>
</evidence>
<organism evidence="2 3">
    <name type="scientific">Eremothecium sinecaudum</name>
    <dbReference type="NCBI Taxonomy" id="45286"/>
    <lineage>
        <taxon>Eukaryota</taxon>
        <taxon>Fungi</taxon>
        <taxon>Dikarya</taxon>
        <taxon>Ascomycota</taxon>
        <taxon>Saccharomycotina</taxon>
        <taxon>Saccharomycetes</taxon>
        <taxon>Saccharomycetales</taxon>
        <taxon>Saccharomycetaceae</taxon>
        <taxon>Eremothecium</taxon>
    </lineage>
</organism>
<protein>
    <submittedName>
        <fullName evidence="2">HGL342Cp</fullName>
    </submittedName>
</protein>
<gene>
    <name evidence="2" type="ORF">AW171_hschr74001</name>
</gene>
<sequence>MRYNLSAIRKASLTFTRKITYNTGQEFATAKKQFPRRYVNLGIFGATFGLGYLASRFFTYSDLAAWLLYDKLPVSEERITRYEGSLLNRAADLPITKELIGTGYMQVFPDRNENDVLVNKTLKSPGAITIDPLFFFNPTTKSVVGIYHLGMKLTGYPLVVHGGILATVLEDQIREAAKVITGSAVQPANDLEISYKFPTIANQFVIIKTTDFNQLGDTANLEATILNQSGKRVLVTGKATFSIK</sequence>
<dbReference type="AlphaFoldDB" id="A0A0X8HV67"/>